<dbReference type="InterPro" id="IPR027417">
    <property type="entry name" value="P-loop_NTPase"/>
</dbReference>
<dbReference type="Pfam" id="PF00664">
    <property type="entry name" value="ABC_membrane"/>
    <property type="match status" value="1"/>
</dbReference>
<keyword evidence="13" id="KW-1185">Reference proteome</keyword>
<accession>A0A923NH92</accession>
<evidence type="ECO:0000313" key="12">
    <source>
        <dbReference type="EMBL" id="MBC6678991.1"/>
    </source>
</evidence>
<evidence type="ECO:0000256" key="1">
    <source>
        <dbReference type="ARBA" id="ARBA00004651"/>
    </source>
</evidence>
<evidence type="ECO:0000313" key="13">
    <source>
        <dbReference type="Proteomes" id="UP000602647"/>
    </source>
</evidence>
<feature type="transmembrane region" description="Helical" evidence="9">
    <location>
        <begin position="172"/>
        <end position="191"/>
    </location>
</feature>
<evidence type="ECO:0000256" key="8">
    <source>
        <dbReference type="ARBA" id="ARBA00023136"/>
    </source>
</evidence>
<dbReference type="InterPro" id="IPR011527">
    <property type="entry name" value="ABC1_TM_dom"/>
</dbReference>
<dbReference type="SMART" id="SM00382">
    <property type="entry name" value="AAA"/>
    <property type="match status" value="1"/>
</dbReference>
<feature type="transmembrane region" description="Helical" evidence="9">
    <location>
        <begin position="21"/>
        <end position="49"/>
    </location>
</feature>
<name>A0A923NH92_9FIRM</name>
<feature type="transmembrane region" description="Helical" evidence="9">
    <location>
        <begin position="149"/>
        <end position="166"/>
    </location>
</feature>
<evidence type="ECO:0000256" key="4">
    <source>
        <dbReference type="ARBA" id="ARBA00022692"/>
    </source>
</evidence>
<dbReference type="GO" id="GO:0005886">
    <property type="term" value="C:plasma membrane"/>
    <property type="evidence" value="ECO:0007669"/>
    <property type="project" value="UniProtKB-SubCell"/>
</dbReference>
<comment type="caution">
    <text evidence="12">The sequence shown here is derived from an EMBL/GenBank/DDBJ whole genome shotgun (WGS) entry which is preliminary data.</text>
</comment>
<evidence type="ECO:0000259" key="10">
    <source>
        <dbReference type="PROSITE" id="PS50893"/>
    </source>
</evidence>
<evidence type="ECO:0000259" key="11">
    <source>
        <dbReference type="PROSITE" id="PS50929"/>
    </source>
</evidence>
<evidence type="ECO:0000256" key="2">
    <source>
        <dbReference type="ARBA" id="ARBA00022448"/>
    </source>
</evidence>
<evidence type="ECO:0000256" key="7">
    <source>
        <dbReference type="ARBA" id="ARBA00022989"/>
    </source>
</evidence>
<feature type="transmembrane region" description="Helical" evidence="9">
    <location>
        <begin position="69"/>
        <end position="96"/>
    </location>
</feature>
<sequence length="600" mass="66301">MAQKKQASGISRLMQFAGTKKYLVFLSCVLSAISTVLSLCPFIWLWFVAREIFTALPDLSQVSISALMQYAWLAVAFAAGGFLLYYIALLCSHLAAFSIAKNMKMTVLQHLTTLPLGFFGSQGSGKIRKVIDENSDSTEAFIAHQLPDLVGAFITPFVILAFLFIFDWRLGLLSLIPLALGFVVQGAVMGTTAPKYIKQVQDAGETMNREAVEYVRGIPVVKVFQQTIYSFKSFYRSILNYKENITAFALVCEWPMSIFYALINASFLLLIPFGLLFLSGAADYRGFVIDWLFYILFTPACAGMINKIMYVSSYKIAAEEAVKRIDSLLGEKPLDKAKQPMVPDGNDVTFSHVTFTYPGAHTPALNDLSFELPAGKTYALVGASGSGKTTAASLIPRFYDVDEGSIKIGGVDVRNISEERLSEQTAFVLQTTRLFKASILENVRMARPTATEDEVLSALHQAQCDEIIQKFPQGIHTTIGTEGVYLSGGEVQRLALARAVLKNAPIIILDEATSFADAENEYQIQKAFEHLMNGKTVLMIAHRLTTVQNADCILVMDDGKIVEMGTHEELLKLDGVYAKMWREYQKSVTWNLGKEVAAHA</sequence>
<dbReference type="PANTHER" id="PTHR43394:SF1">
    <property type="entry name" value="ATP-BINDING CASSETTE SUB-FAMILY B MEMBER 10, MITOCHONDRIAL"/>
    <property type="match status" value="1"/>
</dbReference>
<keyword evidence="6 12" id="KW-0067">ATP-binding</keyword>
<dbReference type="GO" id="GO:0016887">
    <property type="term" value="F:ATP hydrolysis activity"/>
    <property type="evidence" value="ECO:0007669"/>
    <property type="project" value="InterPro"/>
</dbReference>
<dbReference type="InterPro" id="IPR036640">
    <property type="entry name" value="ABC1_TM_sf"/>
</dbReference>
<gene>
    <name evidence="12" type="ORF">H9L42_04020</name>
</gene>
<dbReference type="RefSeq" id="WP_187302115.1">
    <property type="nucleotide sequence ID" value="NZ_JACRYT010000002.1"/>
</dbReference>
<evidence type="ECO:0000256" key="3">
    <source>
        <dbReference type="ARBA" id="ARBA00022475"/>
    </source>
</evidence>
<evidence type="ECO:0000256" key="9">
    <source>
        <dbReference type="SAM" id="Phobius"/>
    </source>
</evidence>
<dbReference type="Gene3D" id="1.20.1560.10">
    <property type="entry name" value="ABC transporter type 1, transmembrane domain"/>
    <property type="match status" value="1"/>
</dbReference>
<dbReference type="AlphaFoldDB" id="A0A923NH92"/>
<dbReference type="InterPro" id="IPR039421">
    <property type="entry name" value="Type_1_exporter"/>
</dbReference>
<keyword evidence="2" id="KW-0813">Transport</keyword>
<keyword evidence="3" id="KW-1003">Cell membrane</keyword>
<dbReference type="SUPFAM" id="SSF90123">
    <property type="entry name" value="ABC transporter transmembrane region"/>
    <property type="match status" value="1"/>
</dbReference>
<keyword evidence="8 9" id="KW-0472">Membrane</keyword>
<keyword evidence="7 9" id="KW-1133">Transmembrane helix</keyword>
<dbReference type="InterPro" id="IPR003593">
    <property type="entry name" value="AAA+_ATPase"/>
</dbReference>
<dbReference type="Pfam" id="PF00005">
    <property type="entry name" value="ABC_tran"/>
    <property type="match status" value="1"/>
</dbReference>
<dbReference type="EMBL" id="JACRYT010000002">
    <property type="protein sequence ID" value="MBC6678991.1"/>
    <property type="molecule type" value="Genomic_DNA"/>
</dbReference>
<dbReference type="GO" id="GO:0005524">
    <property type="term" value="F:ATP binding"/>
    <property type="evidence" value="ECO:0007669"/>
    <property type="project" value="UniProtKB-KW"/>
</dbReference>
<dbReference type="CDD" id="cd07346">
    <property type="entry name" value="ABC_6TM_exporters"/>
    <property type="match status" value="1"/>
</dbReference>
<proteinExistence type="predicted"/>
<evidence type="ECO:0000256" key="5">
    <source>
        <dbReference type="ARBA" id="ARBA00022741"/>
    </source>
</evidence>
<dbReference type="SUPFAM" id="SSF52540">
    <property type="entry name" value="P-loop containing nucleoside triphosphate hydrolases"/>
    <property type="match status" value="1"/>
</dbReference>
<organism evidence="12 13">
    <name type="scientific">Zhenpiania hominis</name>
    <dbReference type="NCBI Taxonomy" id="2763644"/>
    <lineage>
        <taxon>Bacteria</taxon>
        <taxon>Bacillati</taxon>
        <taxon>Bacillota</taxon>
        <taxon>Clostridia</taxon>
        <taxon>Peptostreptococcales</taxon>
        <taxon>Anaerovoracaceae</taxon>
        <taxon>Zhenpiania</taxon>
    </lineage>
</organism>
<dbReference type="PANTHER" id="PTHR43394">
    <property type="entry name" value="ATP-DEPENDENT PERMEASE MDL1, MITOCHONDRIAL"/>
    <property type="match status" value="1"/>
</dbReference>
<reference evidence="12" key="1">
    <citation type="submission" date="2020-08" db="EMBL/GenBank/DDBJ databases">
        <title>Genome public.</title>
        <authorList>
            <person name="Liu C."/>
            <person name="Sun Q."/>
        </authorList>
    </citation>
    <scope>NUCLEOTIDE SEQUENCE</scope>
    <source>
        <strain evidence="12">BX12</strain>
    </source>
</reference>
<protein>
    <submittedName>
        <fullName evidence="12">ABC transporter ATP-binding protein</fullName>
    </submittedName>
</protein>
<dbReference type="PROSITE" id="PS50929">
    <property type="entry name" value="ABC_TM1F"/>
    <property type="match status" value="1"/>
</dbReference>
<evidence type="ECO:0000256" key="6">
    <source>
        <dbReference type="ARBA" id="ARBA00022840"/>
    </source>
</evidence>
<keyword evidence="5" id="KW-0547">Nucleotide-binding</keyword>
<keyword evidence="4 9" id="KW-0812">Transmembrane</keyword>
<dbReference type="InterPro" id="IPR003439">
    <property type="entry name" value="ABC_transporter-like_ATP-bd"/>
</dbReference>
<dbReference type="Gene3D" id="3.40.50.300">
    <property type="entry name" value="P-loop containing nucleotide triphosphate hydrolases"/>
    <property type="match status" value="1"/>
</dbReference>
<feature type="transmembrane region" description="Helical" evidence="9">
    <location>
        <begin position="284"/>
        <end position="305"/>
    </location>
</feature>
<dbReference type="GO" id="GO:0015421">
    <property type="term" value="F:ABC-type oligopeptide transporter activity"/>
    <property type="evidence" value="ECO:0007669"/>
    <property type="project" value="TreeGrafter"/>
</dbReference>
<feature type="transmembrane region" description="Helical" evidence="9">
    <location>
        <begin position="258"/>
        <end position="278"/>
    </location>
</feature>
<feature type="domain" description="ABC transmembrane type-1" evidence="11">
    <location>
        <begin position="25"/>
        <end position="280"/>
    </location>
</feature>
<comment type="subcellular location">
    <subcellularLocation>
        <location evidence="1">Cell membrane</location>
        <topology evidence="1">Multi-pass membrane protein</topology>
    </subcellularLocation>
</comment>
<dbReference type="PROSITE" id="PS50893">
    <property type="entry name" value="ABC_TRANSPORTER_2"/>
    <property type="match status" value="1"/>
</dbReference>
<feature type="domain" description="ABC transporter" evidence="10">
    <location>
        <begin position="348"/>
        <end position="583"/>
    </location>
</feature>
<dbReference type="Proteomes" id="UP000602647">
    <property type="component" value="Unassembled WGS sequence"/>
</dbReference>
<dbReference type="FunFam" id="3.40.50.300:FF:000221">
    <property type="entry name" value="Multidrug ABC transporter ATP-binding protein"/>
    <property type="match status" value="1"/>
</dbReference>